<protein>
    <submittedName>
        <fullName evidence="1">Uncharacterized protein</fullName>
    </submittedName>
</protein>
<sequence length="84" mass="9719">MNYVSVAGRSLLASRREAHYQLRIILTCGGAMTVEIITNYTDMILLTLYEFFVYKTLRDVDDNSELVRENWTISLSIDNDFGDF</sequence>
<dbReference type="EMBL" id="JADEXF010000105">
    <property type="protein sequence ID" value="MBE9104302.1"/>
    <property type="molecule type" value="Genomic_DNA"/>
</dbReference>
<evidence type="ECO:0000313" key="1">
    <source>
        <dbReference type="EMBL" id="MBE9104302.1"/>
    </source>
</evidence>
<keyword evidence="2" id="KW-1185">Reference proteome</keyword>
<dbReference type="Proteomes" id="UP000647836">
    <property type="component" value="Unassembled WGS sequence"/>
</dbReference>
<name>A0ABR9TV72_9NOSO</name>
<organism evidence="1 2">
    <name type="scientific">Nostoc cf. edaphicum LEGE 07299</name>
    <dbReference type="NCBI Taxonomy" id="2777974"/>
    <lineage>
        <taxon>Bacteria</taxon>
        <taxon>Bacillati</taxon>
        <taxon>Cyanobacteriota</taxon>
        <taxon>Cyanophyceae</taxon>
        <taxon>Nostocales</taxon>
        <taxon>Nostocaceae</taxon>
        <taxon>Nostoc</taxon>
    </lineage>
</organism>
<reference evidence="1 2" key="1">
    <citation type="submission" date="2020-10" db="EMBL/GenBank/DDBJ databases">
        <authorList>
            <person name="Castelo-Branco R."/>
            <person name="Eusebio N."/>
            <person name="Adriana R."/>
            <person name="Vieira A."/>
            <person name="Brugerolle De Fraissinette N."/>
            <person name="Rezende De Castro R."/>
            <person name="Schneider M.P."/>
            <person name="Vasconcelos V."/>
            <person name="Leao P.N."/>
        </authorList>
    </citation>
    <scope>NUCLEOTIDE SEQUENCE [LARGE SCALE GENOMIC DNA]</scope>
    <source>
        <strain evidence="1 2">LEGE 07299</strain>
    </source>
</reference>
<accession>A0ABR9TV72</accession>
<evidence type="ECO:0000313" key="2">
    <source>
        <dbReference type="Proteomes" id="UP000647836"/>
    </source>
</evidence>
<comment type="caution">
    <text evidence="1">The sequence shown here is derived from an EMBL/GenBank/DDBJ whole genome shotgun (WGS) entry which is preliminary data.</text>
</comment>
<dbReference type="RefSeq" id="WP_194041784.1">
    <property type="nucleotide sequence ID" value="NZ_JADEXF010000105.1"/>
</dbReference>
<gene>
    <name evidence="1" type="ORF">IQ229_04905</name>
</gene>
<proteinExistence type="predicted"/>